<organism evidence="1">
    <name type="scientific">Culex pipiens</name>
    <name type="common">House mosquito</name>
    <dbReference type="NCBI Taxonomy" id="7175"/>
    <lineage>
        <taxon>Eukaryota</taxon>
        <taxon>Metazoa</taxon>
        <taxon>Ecdysozoa</taxon>
        <taxon>Arthropoda</taxon>
        <taxon>Hexapoda</taxon>
        <taxon>Insecta</taxon>
        <taxon>Pterygota</taxon>
        <taxon>Neoptera</taxon>
        <taxon>Endopterygota</taxon>
        <taxon>Diptera</taxon>
        <taxon>Nematocera</taxon>
        <taxon>Culicoidea</taxon>
        <taxon>Culicidae</taxon>
        <taxon>Culicinae</taxon>
        <taxon>Culicini</taxon>
        <taxon>Culex</taxon>
        <taxon>Culex</taxon>
    </lineage>
</organism>
<name>A0A8D8AJ08_CULPI</name>
<proteinExistence type="predicted"/>
<dbReference type="AlphaFoldDB" id="A0A8D8AJ08"/>
<reference evidence="1" key="1">
    <citation type="submission" date="2021-05" db="EMBL/GenBank/DDBJ databases">
        <authorList>
            <person name="Alioto T."/>
            <person name="Alioto T."/>
            <person name="Gomez Garrido J."/>
        </authorList>
    </citation>
    <scope>NUCLEOTIDE SEQUENCE</scope>
</reference>
<sequence>METRNGKWWRTSLTKGRGAGRRVKLIGVSELAKHRSRTLLELLHMSFSWLRFAVEYSSRSLCFNSLVGVRAKFGISLFVGVRVQRMAGKLKSPSTIRLSFAFILETIHVKECLC</sequence>
<evidence type="ECO:0000313" key="1">
    <source>
        <dbReference type="EMBL" id="CAG6458123.1"/>
    </source>
</evidence>
<accession>A0A8D8AJ08</accession>
<dbReference type="EMBL" id="HBUE01034070">
    <property type="protein sequence ID" value="CAG6458123.1"/>
    <property type="molecule type" value="Transcribed_RNA"/>
</dbReference>
<protein>
    <submittedName>
        <fullName evidence="1">(northern house mosquito) hypothetical protein</fullName>
    </submittedName>
</protein>